<dbReference type="AlphaFoldDB" id="A0A382Q0I2"/>
<dbReference type="EMBL" id="UINC01110322">
    <property type="protein sequence ID" value="SVC77751.1"/>
    <property type="molecule type" value="Genomic_DNA"/>
</dbReference>
<proteinExistence type="predicted"/>
<protein>
    <submittedName>
        <fullName evidence="1">Uncharacterized protein</fullName>
    </submittedName>
</protein>
<organism evidence="1">
    <name type="scientific">marine metagenome</name>
    <dbReference type="NCBI Taxonomy" id="408172"/>
    <lineage>
        <taxon>unclassified sequences</taxon>
        <taxon>metagenomes</taxon>
        <taxon>ecological metagenomes</taxon>
    </lineage>
</organism>
<feature type="non-terminal residue" evidence="1">
    <location>
        <position position="296"/>
    </location>
</feature>
<evidence type="ECO:0000313" key="1">
    <source>
        <dbReference type="EMBL" id="SVC77751.1"/>
    </source>
</evidence>
<gene>
    <name evidence="1" type="ORF">METZ01_LOCUS330605</name>
</gene>
<reference evidence="1" key="1">
    <citation type="submission" date="2018-05" db="EMBL/GenBank/DDBJ databases">
        <authorList>
            <person name="Lanie J.A."/>
            <person name="Ng W.-L."/>
            <person name="Kazmierczak K.M."/>
            <person name="Andrzejewski T.M."/>
            <person name="Davidsen T.M."/>
            <person name="Wayne K.J."/>
            <person name="Tettelin H."/>
            <person name="Glass J.I."/>
            <person name="Rusch D."/>
            <person name="Podicherti R."/>
            <person name="Tsui H.-C.T."/>
            <person name="Winkler M.E."/>
        </authorList>
    </citation>
    <scope>NUCLEOTIDE SEQUENCE</scope>
</reference>
<accession>A0A382Q0I2</accession>
<sequence length="296" mass="32411">MPIYLATLEKQSIQGAIESAVEKNSLSHLDLNISLPFLPLDSERINEADSAVLDTLDPTFGTVITVTQRHIKTSIFSFSLPATKTFLSSNDSPTPVDGVSDDFLSKCLAVFDTSSLCNADSAEENGILHDGFFQHLTSLDDHVIYVEGAPPNYEPLRFVHGPMVEASVDTELADYFSIEVGDVIVATPSMDSMVHIGVKVVGIFKPTDETAAIWQGDSKNFTYPHPPSEDDTVTRPEDLPPYLAMFIQEKSLTQGIGPAHAGSVSSVTWFSHVDFEKFKEWSRPEIEAAIDSLSEK</sequence>
<name>A0A382Q0I2_9ZZZZ</name>